<proteinExistence type="predicted"/>
<reference evidence="1" key="1">
    <citation type="submission" date="2019-08" db="EMBL/GenBank/DDBJ databases">
        <authorList>
            <person name="Kucharzyk K."/>
            <person name="Murdoch R.W."/>
            <person name="Higgins S."/>
            <person name="Loffler F."/>
        </authorList>
    </citation>
    <scope>NUCLEOTIDE SEQUENCE</scope>
</reference>
<evidence type="ECO:0008006" key="2">
    <source>
        <dbReference type="Google" id="ProtNLM"/>
    </source>
</evidence>
<sequence length="167" mass="18814">MKTRFLLSAVLAIGLSSCDIIPDGKIWDIAPVVYIVEVTNAQGVDLLNQDNQNAIDTSLIKAVYRGVEYKCSIDPYIAPSKAYLSRFNGLQLSKHYQSNTFVLRFGELDGAESYSNEELTLLWGDGTSDKIKFNRKFRWKINGDPDISEEWFLNGTKVSGRVIKIIK</sequence>
<dbReference type="EMBL" id="VSSQ01000389">
    <property type="protein sequence ID" value="MPL93341.1"/>
    <property type="molecule type" value="Genomic_DNA"/>
</dbReference>
<name>A0A644VPQ2_9ZZZZ</name>
<dbReference type="PROSITE" id="PS51257">
    <property type="entry name" value="PROKAR_LIPOPROTEIN"/>
    <property type="match status" value="1"/>
</dbReference>
<protein>
    <recommendedName>
        <fullName evidence="2">Lipoprotein</fullName>
    </recommendedName>
</protein>
<evidence type="ECO:0000313" key="1">
    <source>
        <dbReference type="EMBL" id="MPL93341.1"/>
    </source>
</evidence>
<dbReference type="AlphaFoldDB" id="A0A644VPQ2"/>
<comment type="caution">
    <text evidence="1">The sequence shown here is derived from an EMBL/GenBank/DDBJ whole genome shotgun (WGS) entry which is preliminary data.</text>
</comment>
<accession>A0A644VPQ2</accession>
<organism evidence="1">
    <name type="scientific">bioreactor metagenome</name>
    <dbReference type="NCBI Taxonomy" id="1076179"/>
    <lineage>
        <taxon>unclassified sequences</taxon>
        <taxon>metagenomes</taxon>
        <taxon>ecological metagenomes</taxon>
    </lineage>
</organism>
<gene>
    <name evidence="1" type="ORF">SDC9_39467</name>
</gene>